<dbReference type="PANTHER" id="PTHR32179">
    <property type="entry name" value="NICOTINATE-NUCLEOTIDE PYROPHOSPHORYLASE [CARBOXYLATING]"/>
    <property type="match status" value="1"/>
</dbReference>
<evidence type="ECO:0000256" key="9">
    <source>
        <dbReference type="ARBA" id="ARBA00033102"/>
    </source>
</evidence>
<evidence type="ECO:0000259" key="15">
    <source>
        <dbReference type="Pfam" id="PF02749"/>
    </source>
</evidence>
<dbReference type="SUPFAM" id="SSF51690">
    <property type="entry name" value="Nicotinate/Quinolinate PRTase C-terminal domain-like"/>
    <property type="match status" value="1"/>
</dbReference>
<dbReference type="GO" id="GO:0005737">
    <property type="term" value="C:cytoplasm"/>
    <property type="evidence" value="ECO:0007669"/>
    <property type="project" value="TreeGrafter"/>
</dbReference>
<keyword evidence="7 12" id="KW-0328">Glycosyltransferase</keyword>
<dbReference type="GO" id="GO:0004514">
    <property type="term" value="F:nicotinate-nucleotide diphosphorylase (carboxylating) activity"/>
    <property type="evidence" value="ECO:0007669"/>
    <property type="project" value="UniProtKB-EC"/>
</dbReference>
<evidence type="ECO:0000256" key="8">
    <source>
        <dbReference type="ARBA" id="ARBA00022679"/>
    </source>
</evidence>
<dbReference type="PANTHER" id="PTHR32179:SF3">
    <property type="entry name" value="NICOTINATE-NUCLEOTIDE PYROPHOSPHORYLASE [CARBOXYLATING]"/>
    <property type="match status" value="1"/>
</dbReference>
<evidence type="ECO:0000256" key="10">
    <source>
        <dbReference type="ARBA" id="ARBA00047445"/>
    </source>
</evidence>
<comment type="subunit">
    <text evidence="4">Hexamer formed by 3 homodimers.</text>
</comment>
<dbReference type="GO" id="GO:0034213">
    <property type="term" value="P:quinolinate catabolic process"/>
    <property type="evidence" value="ECO:0007669"/>
    <property type="project" value="TreeGrafter"/>
</dbReference>
<evidence type="ECO:0000256" key="7">
    <source>
        <dbReference type="ARBA" id="ARBA00022676"/>
    </source>
</evidence>
<protein>
    <recommendedName>
        <fullName evidence="11">Probable nicotinate-nucleotide pyrophosphorylase [carboxylating]</fullName>
        <ecNumber evidence="5">2.4.2.19</ecNumber>
    </recommendedName>
    <alternativeName>
        <fullName evidence="9">Quinolinate phosphoribosyltransferase [decarboxylating]</fullName>
    </alternativeName>
</protein>
<keyword evidence="13" id="KW-0175">Coiled coil</keyword>
<organism evidence="16 17">
    <name type="scientific">Syntrophomonas zehnderi OL-4</name>
    <dbReference type="NCBI Taxonomy" id="690567"/>
    <lineage>
        <taxon>Bacteria</taxon>
        <taxon>Bacillati</taxon>
        <taxon>Bacillota</taxon>
        <taxon>Clostridia</taxon>
        <taxon>Eubacteriales</taxon>
        <taxon>Syntrophomonadaceae</taxon>
        <taxon>Syntrophomonas</taxon>
    </lineage>
</organism>
<dbReference type="EMBL" id="CGIH01000005">
    <property type="protein sequence ID" value="CFX11124.1"/>
    <property type="molecule type" value="Genomic_DNA"/>
</dbReference>
<dbReference type="Gene3D" id="3.90.1170.20">
    <property type="entry name" value="Quinolinate phosphoribosyl transferase, N-terminal domain"/>
    <property type="match status" value="1"/>
</dbReference>
<dbReference type="InterPro" id="IPR037128">
    <property type="entry name" value="Quinolinate_PRibosylTase_N_sf"/>
</dbReference>
<evidence type="ECO:0000256" key="11">
    <source>
        <dbReference type="ARBA" id="ARBA00069173"/>
    </source>
</evidence>
<gene>
    <name evidence="16" type="ORF">491</name>
</gene>
<evidence type="ECO:0000256" key="12">
    <source>
        <dbReference type="PIRNR" id="PIRNR006250"/>
    </source>
</evidence>
<sequence>MIYPGLHDLIKRCLEEDLGHGDITTQSLVPNEQVSQGVIYAKAEGVIAGIEVCRAVFSYLDPALSMLVLKNDGDEVSFGDTIAQLEGNSRALLTGERTALNFLQHLSGIATQARQMTELIKYSKAELLDTRKTTPGLRILEKYAVSVGGARNHRFGLYDGVMIKDNHIKAIGSIKKAVSLVRQKVPHTVRIEVEVENLEQLQEALEAKADIILLDNMDTATMKEAVALTNGQALLEASGKITAANLAEAAKTGVDFISMGALTHSAPNLDISFDILV</sequence>
<dbReference type="InterPro" id="IPR004393">
    <property type="entry name" value="NadC"/>
</dbReference>
<evidence type="ECO:0000259" key="14">
    <source>
        <dbReference type="Pfam" id="PF01729"/>
    </source>
</evidence>
<reference evidence="16 17" key="1">
    <citation type="submission" date="2015-03" db="EMBL/GenBank/DDBJ databases">
        <authorList>
            <person name="Murphy D."/>
        </authorList>
    </citation>
    <scope>NUCLEOTIDE SEQUENCE [LARGE SCALE GENOMIC DNA]</scope>
    <source>
        <strain evidence="16 17">OL-4</strain>
    </source>
</reference>
<dbReference type="RefSeq" id="WP_046495385.1">
    <property type="nucleotide sequence ID" value="NZ_CGIH01000005.1"/>
</dbReference>
<evidence type="ECO:0000256" key="3">
    <source>
        <dbReference type="ARBA" id="ARBA00009400"/>
    </source>
</evidence>
<evidence type="ECO:0000256" key="4">
    <source>
        <dbReference type="ARBA" id="ARBA00011218"/>
    </source>
</evidence>
<evidence type="ECO:0000256" key="2">
    <source>
        <dbReference type="ARBA" id="ARBA00004893"/>
    </source>
</evidence>
<dbReference type="STRING" id="690567.491"/>
<feature type="coiled-coil region" evidence="13">
    <location>
        <begin position="188"/>
        <end position="215"/>
    </location>
</feature>
<name>A0A0E4G9R0_9FIRM</name>
<accession>A0A0E4G9R0</accession>
<dbReference type="FunFam" id="3.90.1170.20:FF:000001">
    <property type="entry name" value="Nicotinate-nucleotide diphosphorylase (Carboxylating)"/>
    <property type="match status" value="1"/>
</dbReference>
<dbReference type="InterPro" id="IPR002638">
    <property type="entry name" value="Quinolinate_PRibosylTrfase_C"/>
</dbReference>
<evidence type="ECO:0000256" key="1">
    <source>
        <dbReference type="ARBA" id="ARBA00003237"/>
    </source>
</evidence>
<dbReference type="Pfam" id="PF02749">
    <property type="entry name" value="QRPTase_N"/>
    <property type="match status" value="1"/>
</dbReference>
<dbReference type="SUPFAM" id="SSF54675">
    <property type="entry name" value="Nicotinate/Quinolinate PRTase N-terminal domain-like"/>
    <property type="match status" value="1"/>
</dbReference>
<dbReference type="NCBIfam" id="TIGR00078">
    <property type="entry name" value="nadC"/>
    <property type="match status" value="1"/>
</dbReference>
<dbReference type="Proteomes" id="UP000045545">
    <property type="component" value="Unassembled WGS sequence"/>
</dbReference>
<evidence type="ECO:0000313" key="17">
    <source>
        <dbReference type="Proteomes" id="UP000045545"/>
    </source>
</evidence>
<keyword evidence="17" id="KW-1185">Reference proteome</keyword>
<dbReference type="EC" id="2.4.2.19" evidence="5"/>
<comment type="function">
    <text evidence="1">Involved in the catabolism of quinolinic acid (QA).</text>
</comment>
<dbReference type="PIRSF" id="PIRSF006250">
    <property type="entry name" value="NadC_ModD"/>
    <property type="match status" value="1"/>
</dbReference>
<dbReference type="FunFam" id="3.20.20.70:FF:000030">
    <property type="entry name" value="Nicotinate-nucleotide pyrophosphorylase, carboxylating"/>
    <property type="match status" value="1"/>
</dbReference>
<feature type="domain" description="Quinolinate phosphoribosyl transferase C-terminal" evidence="14">
    <location>
        <begin position="109"/>
        <end position="273"/>
    </location>
</feature>
<dbReference type="UniPathway" id="UPA00253">
    <property type="reaction ID" value="UER00331"/>
</dbReference>
<evidence type="ECO:0000313" key="16">
    <source>
        <dbReference type="EMBL" id="CFX11124.1"/>
    </source>
</evidence>
<dbReference type="InterPro" id="IPR013785">
    <property type="entry name" value="Aldolase_TIM"/>
</dbReference>
<dbReference type="InterPro" id="IPR027277">
    <property type="entry name" value="NadC/ModD"/>
</dbReference>
<comment type="similarity">
    <text evidence="3 12">Belongs to the NadC/ModD family.</text>
</comment>
<evidence type="ECO:0000256" key="6">
    <source>
        <dbReference type="ARBA" id="ARBA00022642"/>
    </source>
</evidence>
<feature type="domain" description="Quinolinate phosphoribosyl transferase N-terminal" evidence="15">
    <location>
        <begin position="22"/>
        <end position="107"/>
    </location>
</feature>
<evidence type="ECO:0000256" key="13">
    <source>
        <dbReference type="SAM" id="Coils"/>
    </source>
</evidence>
<keyword evidence="8 12" id="KW-0808">Transferase</keyword>
<dbReference type="InterPro" id="IPR022412">
    <property type="entry name" value="Quinolinate_PRibosylTrfase_N"/>
</dbReference>
<evidence type="ECO:0000256" key="5">
    <source>
        <dbReference type="ARBA" id="ARBA00011944"/>
    </source>
</evidence>
<dbReference type="Pfam" id="PF01729">
    <property type="entry name" value="QRPTase_C"/>
    <property type="match status" value="1"/>
</dbReference>
<dbReference type="GO" id="GO:0009435">
    <property type="term" value="P:NAD+ biosynthetic process"/>
    <property type="evidence" value="ECO:0007669"/>
    <property type="project" value="UniProtKB-UniPathway"/>
</dbReference>
<dbReference type="CDD" id="cd01572">
    <property type="entry name" value="QPRTase"/>
    <property type="match status" value="1"/>
</dbReference>
<dbReference type="InterPro" id="IPR036068">
    <property type="entry name" value="Nicotinate_pribotase-like_C"/>
</dbReference>
<dbReference type="AlphaFoldDB" id="A0A0E4G9R0"/>
<dbReference type="OrthoDB" id="9782546at2"/>
<keyword evidence="6" id="KW-0662">Pyridine nucleotide biosynthesis</keyword>
<dbReference type="Gene3D" id="3.20.20.70">
    <property type="entry name" value="Aldolase class I"/>
    <property type="match status" value="1"/>
</dbReference>
<comment type="catalytic activity">
    <reaction evidence="10">
        <text>nicotinate beta-D-ribonucleotide + CO2 + diphosphate = quinolinate + 5-phospho-alpha-D-ribose 1-diphosphate + 2 H(+)</text>
        <dbReference type="Rhea" id="RHEA:12733"/>
        <dbReference type="ChEBI" id="CHEBI:15378"/>
        <dbReference type="ChEBI" id="CHEBI:16526"/>
        <dbReference type="ChEBI" id="CHEBI:29959"/>
        <dbReference type="ChEBI" id="CHEBI:33019"/>
        <dbReference type="ChEBI" id="CHEBI:57502"/>
        <dbReference type="ChEBI" id="CHEBI:58017"/>
        <dbReference type="EC" id="2.4.2.19"/>
    </reaction>
</comment>
<comment type="pathway">
    <text evidence="2">Cofactor biosynthesis; NAD(+) biosynthesis; nicotinate D-ribonucleotide from quinolinate: step 1/1.</text>
</comment>
<proteinExistence type="inferred from homology"/>